<reference evidence="1 2" key="1">
    <citation type="submission" date="2018-03" db="EMBL/GenBank/DDBJ databases">
        <title>Characteristics and genome of n-alkane degrading marine bacteria Gordonia iterans isolated from crude oil contaminated in Tae-an, South Korea.</title>
        <authorList>
            <person name="Lee S.-S."/>
            <person name="Kim H."/>
        </authorList>
    </citation>
    <scope>NUCLEOTIDE SEQUENCE [LARGE SCALE GENOMIC DNA]</scope>
    <source>
        <strain evidence="1 2">Co17</strain>
    </source>
</reference>
<proteinExistence type="predicted"/>
<organism evidence="1 2">
    <name type="scientific">Gordonia iterans</name>
    <dbReference type="NCBI Taxonomy" id="1004901"/>
    <lineage>
        <taxon>Bacteria</taxon>
        <taxon>Bacillati</taxon>
        <taxon>Actinomycetota</taxon>
        <taxon>Actinomycetes</taxon>
        <taxon>Mycobacteriales</taxon>
        <taxon>Gordoniaceae</taxon>
        <taxon>Gordonia</taxon>
    </lineage>
</organism>
<accession>A0A2S0KCF3</accession>
<dbReference type="KEGG" id="git:C6V83_02420"/>
<keyword evidence="2" id="KW-1185">Reference proteome</keyword>
<protein>
    <submittedName>
        <fullName evidence="1">Asp23/Gls24 family protein</fullName>
    </submittedName>
</protein>
<evidence type="ECO:0000313" key="1">
    <source>
        <dbReference type="EMBL" id="AVL99320.1"/>
    </source>
</evidence>
<dbReference type="EMBL" id="CP027433">
    <property type="protein sequence ID" value="AVL99320.1"/>
    <property type="molecule type" value="Genomic_DNA"/>
</dbReference>
<dbReference type="AlphaFoldDB" id="A0A2S0KCF3"/>
<sequence length="153" mass="15584">MADDDATVGAAVAGALVLADRVGAKIAERAALDVDAVVAYKSPMGSALGGVSAARSLVGGVYPRAEIDMGASAPRLSIEVALVWPSALTAVCRELRTRLTDELERLTGVRPVAVDVEVAHLVPRAEVRELGAGMIELPAAGAGDEADDEGVDP</sequence>
<dbReference type="Proteomes" id="UP000239814">
    <property type="component" value="Chromosome"/>
</dbReference>
<dbReference type="RefSeq" id="WP_105941055.1">
    <property type="nucleotide sequence ID" value="NZ_CP027433.1"/>
</dbReference>
<evidence type="ECO:0000313" key="2">
    <source>
        <dbReference type="Proteomes" id="UP000239814"/>
    </source>
</evidence>
<name>A0A2S0KCF3_9ACTN</name>
<gene>
    <name evidence="1" type="ORF">C6V83_02420</name>
</gene>